<organism evidence="4 5">
    <name type="scientific">Roseibium sediminicola</name>
    <dbReference type="NCBI Taxonomy" id="2933272"/>
    <lineage>
        <taxon>Bacteria</taxon>
        <taxon>Pseudomonadati</taxon>
        <taxon>Pseudomonadota</taxon>
        <taxon>Alphaproteobacteria</taxon>
        <taxon>Hyphomicrobiales</taxon>
        <taxon>Stappiaceae</taxon>
        <taxon>Roseibium</taxon>
    </lineage>
</organism>
<dbReference type="SUPFAM" id="SSF55729">
    <property type="entry name" value="Acyl-CoA N-acyltransferases (Nat)"/>
    <property type="match status" value="1"/>
</dbReference>
<dbReference type="InterPro" id="IPR050832">
    <property type="entry name" value="Bact_Acetyltransf"/>
</dbReference>
<keyword evidence="5" id="KW-1185">Reference proteome</keyword>
<proteinExistence type="predicted"/>
<evidence type="ECO:0000313" key="5">
    <source>
        <dbReference type="Proteomes" id="UP001431221"/>
    </source>
</evidence>
<dbReference type="InterPro" id="IPR015797">
    <property type="entry name" value="NUDIX_hydrolase-like_dom_sf"/>
</dbReference>
<protein>
    <submittedName>
        <fullName evidence="4">GNAT family N-acetyltransferase</fullName>
        <ecNumber evidence="4">2.3.1.-</ecNumber>
    </submittedName>
</protein>
<dbReference type="InterPro" id="IPR000182">
    <property type="entry name" value="GNAT_dom"/>
</dbReference>
<dbReference type="Pfam" id="PF00583">
    <property type="entry name" value="Acetyltransf_1"/>
    <property type="match status" value="1"/>
</dbReference>
<reference evidence="4" key="1">
    <citation type="submission" date="2022-04" db="EMBL/GenBank/DDBJ databases">
        <title>Roseibium sp. CAU 1639 isolated from mud.</title>
        <authorList>
            <person name="Kim W."/>
        </authorList>
    </citation>
    <scope>NUCLEOTIDE SEQUENCE</scope>
    <source>
        <strain evidence="4">CAU 1639</strain>
    </source>
</reference>
<keyword evidence="2 4" id="KW-0012">Acyltransferase</keyword>
<dbReference type="EC" id="2.3.1.-" evidence="4"/>
<dbReference type="Proteomes" id="UP001431221">
    <property type="component" value="Unassembled WGS sequence"/>
</dbReference>
<dbReference type="PANTHER" id="PTHR43877">
    <property type="entry name" value="AMINOALKYLPHOSPHONATE N-ACETYLTRANSFERASE-RELATED-RELATED"/>
    <property type="match status" value="1"/>
</dbReference>
<feature type="domain" description="N-acetyltransferase" evidence="3">
    <location>
        <begin position="3"/>
        <end position="153"/>
    </location>
</feature>
<dbReference type="CDD" id="cd04301">
    <property type="entry name" value="NAT_SF"/>
    <property type="match status" value="1"/>
</dbReference>
<dbReference type="Gene3D" id="3.40.630.30">
    <property type="match status" value="1"/>
</dbReference>
<evidence type="ECO:0000259" key="3">
    <source>
        <dbReference type="PROSITE" id="PS51186"/>
    </source>
</evidence>
<dbReference type="InterPro" id="IPR016181">
    <property type="entry name" value="Acyl_CoA_acyltransferase"/>
</dbReference>
<accession>A0ABT0GWQ0</accession>
<dbReference type="EMBL" id="JALNMJ010000010">
    <property type="protein sequence ID" value="MCK7613482.1"/>
    <property type="molecule type" value="Genomic_DNA"/>
</dbReference>
<dbReference type="PANTHER" id="PTHR43877:SF2">
    <property type="entry name" value="AMINOALKYLPHOSPHONATE N-ACETYLTRANSFERASE-RELATED"/>
    <property type="match status" value="1"/>
</dbReference>
<evidence type="ECO:0000256" key="2">
    <source>
        <dbReference type="ARBA" id="ARBA00023315"/>
    </source>
</evidence>
<keyword evidence="1 4" id="KW-0808">Transferase</keyword>
<dbReference type="Gene3D" id="3.90.79.10">
    <property type="entry name" value="Nucleoside Triphosphate Pyrophosphohydrolase"/>
    <property type="match status" value="1"/>
</dbReference>
<evidence type="ECO:0000256" key="1">
    <source>
        <dbReference type="ARBA" id="ARBA00022679"/>
    </source>
</evidence>
<comment type="caution">
    <text evidence="4">The sequence shown here is derived from an EMBL/GenBank/DDBJ whole genome shotgun (WGS) entry which is preliminary data.</text>
</comment>
<dbReference type="GO" id="GO:0016746">
    <property type="term" value="F:acyltransferase activity"/>
    <property type="evidence" value="ECO:0007669"/>
    <property type="project" value="UniProtKB-KW"/>
</dbReference>
<sequence length="383" mass="42213">MPLKLRPATPADAPALTDILHRSKASWGYPAEMMAEYREHWRITEATIRSLTITVAEKDGVPVAFSGVIRQGEDTLLIDFLFVLPELQGQGIGELLLTRAEDRARQEGLGRLYLESDTFAAAFYEKRGFKTIATRPSQMSPGRDIPLMERPLPPSVHKISALNIGVSETPWAFETANEGDIQAHFEEAKKRIALLWNGRTLKLTGYRFEDGVFNGTCTECSFAAYLAWRDWGAPDPSAFNLFGSAILRSADGALLYGVMSDRTATAGMIYPPGGNLDPTDLSEDGKVDVVGAIYRELKEETGLTREQVVGKDLLVAFDGPRISIGQVMEVDRHAKELREAILQFSTASEEQELADVRIIRTAADLDDPAIISYAKAVGRHLLT</sequence>
<dbReference type="RefSeq" id="WP_248155414.1">
    <property type="nucleotide sequence ID" value="NZ_JALNMJ010000010.1"/>
</dbReference>
<name>A0ABT0GWQ0_9HYPH</name>
<evidence type="ECO:0000313" key="4">
    <source>
        <dbReference type="EMBL" id="MCK7613482.1"/>
    </source>
</evidence>
<gene>
    <name evidence="4" type="ORF">M0H32_15005</name>
</gene>
<dbReference type="PROSITE" id="PS51186">
    <property type="entry name" value="GNAT"/>
    <property type="match status" value="1"/>
</dbReference>
<dbReference type="SUPFAM" id="SSF55811">
    <property type="entry name" value="Nudix"/>
    <property type="match status" value="1"/>
</dbReference>